<evidence type="ECO:0000256" key="1">
    <source>
        <dbReference type="SAM" id="MobiDB-lite"/>
    </source>
</evidence>
<sequence length="322" mass="36860">MCGDVQANPGPCRNSTGRPYSDNHQTSENILRCISLNARSICNKLNEFHDLAVNDCVPKIEIIVLHGLMLKFLKLLERKRDLESGPKSDPPNITEQYFDCIVRNSNHLLNGSISNISKASINEHMSMYVFNIKLVPGIMLSTMGFVVSLPDSWIPGNDRYYVKKPAQNYHVSWIKRLSSWVAALTEMGVVTEVVVEMMLTIADLWNFTEGTFTVDSPLGCASDKMGMKLPRMFLDKRQPSIWFLSHIQGEYERSERKGSVPRFGLNWNESRLPDDIDTIIKQDHHNWCQVLVALYNSLKNQRKMMAHLTQWFSTEGHKNEIK</sequence>
<evidence type="ECO:0000313" key="2">
    <source>
        <dbReference type="EMBL" id="RMX52615.1"/>
    </source>
</evidence>
<evidence type="ECO:0000313" key="3">
    <source>
        <dbReference type="Proteomes" id="UP000275408"/>
    </source>
</evidence>
<accession>A0A3M6UG38</accession>
<comment type="caution">
    <text evidence="2">The sequence shown here is derived from an EMBL/GenBank/DDBJ whole genome shotgun (WGS) entry which is preliminary data.</text>
</comment>
<proteinExistence type="predicted"/>
<protein>
    <submittedName>
        <fullName evidence="2">Uncharacterized protein</fullName>
    </submittedName>
</protein>
<dbReference type="Proteomes" id="UP000275408">
    <property type="component" value="Unassembled WGS sequence"/>
</dbReference>
<keyword evidence="3" id="KW-1185">Reference proteome</keyword>
<name>A0A3M6UG38_POCDA</name>
<organism evidence="2 3">
    <name type="scientific">Pocillopora damicornis</name>
    <name type="common">Cauliflower coral</name>
    <name type="synonym">Millepora damicornis</name>
    <dbReference type="NCBI Taxonomy" id="46731"/>
    <lineage>
        <taxon>Eukaryota</taxon>
        <taxon>Metazoa</taxon>
        <taxon>Cnidaria</taxon>
        <taxon>Anthozoa</taxon>
        <taxon>Hexacorallia</taxon>
        <taxon>Scleractinia</taxon>
        <taxon>Astrocoeniina</taxon>
        <taxon>Pocilloporidae</taxon>
        <taxon>Pocillopora</taxon>
    </lineage>
</organism>
<feature type="compositionally biased region" description="Polar residues" evidence="1">
    <location>
        <begin position="13"/>
        <end position="23"/>
    </location>
</feature>
<dbReference type="AlphaFoldDB" id="A0A3M6UG38"/>
<dbReference type="EMBL" id="RCHS01001598">
    <property type="protein sequence ID" value="RMX52615.1"/>
    <property type="molecule type" value="Genomic_DNA"/>
</dbReference>
<feature type="region of interest" description="Disordered" evidence="1">
    <location>
        <begin position="1"/>
        <end position="23"/>
    </location>
</feature>
<gene>
    <name evidence="2" type="ORF">pdam_00016854</name>
</gene>
<reference evidence="2 3" key="1">
    <citation type="journal article" date="2018" name="Sci. Rep.">
        <title>Comparative analysis of the Pocillopora damicornis genome highlights role of immune system in coral evolution.</title>
        <authorList>
            <person name="Cunning R."/>
            <person name="Bay R.A."/>
            <person name="Gillette P."/>
            <person name="Baker A.C."/>
            <person name="Traylor-Knowles N."/>
        </authorList>
    </citation>
    <scope>NUCLEOTIDE SEQUENCE [LARGE SCALE GENOMIC DNA]</scope>
    <source>
        <strain evidence="2">RSMAS</strain>
        <tissue evidence="2">Whole animal</tissue>
    </source>
</reference>